<dbReference type="EMBL" id="JAHFXS010000206">
    <property type="protein sequence ID" value="KAG9987676.1"/>
    <property type="molecule type" value="Genomic_DNA"/>
</dbReference>
<feature type="transmembrane region" description="Helical" evidence="8">
    <location>
        <begin position="99"/>
        <end position="118"/>
    </location>
</feature>
<dbReference type="PANTHER" id="PTHR43791:SF64">
    <property type="entry name" value="MAJOR FACILITATOR SUPERFAMILY (MFS) PROFILE DOMAIN-CONTAINING PROTEIN"/>
    <property type="match status" value="1"/>
</dbReference>
<dbReference type="SUPFAM" id="SSF103473">
    <property type="entry name" value="MFS general substrate transporter"/>
    <property type="match status" value="1"/>
</dbReference>
<feature type="transmembrane region" description="Helical" evidence="8">
    <location>
        <begin position="71"/>
        <end position="93"/>
    </location>
</feature>
<feature type="transmembrane region" description="Helical" evidence="8">
    <location>
        <begin position="369"/>
        <end position="389"/>
    </location>
</feature>
<dbReference type="PROSITE" id="PS50850">
    <property type="entry name" value="MFS"/>
    <property type="match status" value="1"/>
</dbReference>
<feature type="transmembrane region" description="Helical" evidence="8">
    <location>
        <begin position="545"/>
        <end position="568"/>
    </location>
</feature>
<evidence type="ECO:0000256" key="8">
    <source>
        <dbReference type="SAM" id="Phobius"/>
    </source>
</evidence>
<feature type="transmembrane region" description="Helical" evidence="8">
    <location>
        <begin position="309"/>
        <end position="329"/>
    </location>
</feature>
<sequence>MGLSTIFRKAKPAIQLEHRSAEEKALVRRLDMFLLTFGCISQVIKYLDQQNINNAYVSGMKEDLNLYGNELNYFTTYFNISYCLMLIPSQAIMTYVRPSYWLTGLEITWGVITGLMALTKNAKQVYVLRVFLGLCESSAWPGMMTLLMHWYTPMELAKRMGFYQSCQTLGYMMSGALQAAIIATLEGKGLSGWRWLFVINAIMTVVWGVLGFFMLPDVPNDPNPRAFWFKKVDAELAMERLARHGRAEPKKLSWAGTKRAFSGWTLYFIAALYIATVHAQGGYQYFNLFLKALTNPDGSKRWSTEEINVIPIAGGGIAVAFVWVWAILSDTLRTRWTLIITQALIGLIPAIIMTLWTRNPDNVPVSAAYASYFISYLSLGTAPLIFSWLSELIPQDPEARSLIIGASVAGYYAVSAWSGILIWPAKEAPYYRCGWQTALSLWLVVILMTCVLRFVDVRYLMPKRKLFSETLHGDAIQESEVASEHGDTDSSKAERKLATPRAANREVLTSMAFDSGPIHDDDKAQHEALVQEVNESQYKRSAFSLIWKPAVLILIPIALVFVSGYFGLSWTRLSIYNDASWEWPETGDINEDAGWTCLANGTASLDLATVWDASQFLDISLGFGRFKFGVAKGLDVAWDLIIGRGGQILLAIFSYRILGAVLLQSMETRAVSFYTYTAIGLDRGPLFCAWASLRELWADRCQGKRVLVTVVFASLYLLAFPTFVSTMTGYKPIYTPWLSFDSDDAMYDTGSSDVLKVDSIIKDGSRIGLTDDFPTSWDSHCGVIPGCTNFVNNLSTAIYNYFEDFQGGNSNVSSVFVLNGVNISLPAPRLTLEPVVGFDSLWMYNNRTYTRNEIRATCLPGNQEFVLRYLAIMASAYILHRTDRTEEEFIMPKPSPDPEPNHPLGPLITIRILSDNSDPTSSMPFDTNWERMRIKARFGTIMAGGAGYWWEEGCDWLNPEDTPDKVALKHGHTIRIIYCEVPDGKADVLDVEFEKETDEL</sequence>
<dbReference type="FunFam" id="1.20.1250.20:FF:000065">
    <property type="entry name" value="Putative MFS pantothenate transporter"/>
    <property type="match status" value="1"/>
</dbReference>
<keyword evidence="3 8" id="KW-0812">Transmembrane</keyword>
<feature type="transmembrane region" description="Helical" evidence="8">
    <location>
        <begin position="195"/>
        <end position="215"/>
    </location>
</feature>
<name>A0A9P8G2F8_AURME</name>
<evidence type="ECO:0000256" key="6">
    <source>
        <dbReference type="ARBA" id="ARBA00037968"/>
    </source>
</evidence>
<evidence type="ECO:0000256" key="4">
    <source>
        <dbReference type="ARBA" id="ARBA00022989"/>
    </source>
</evidence>
<feature type="transmembrane region" description="Helical" evidence="8">
    <location>
        <begin position="130"/>
        <end position="151"/>
    </location>
</feature>
<evidence type="ECO:0000313" key="11">
    <source>
        <dbReference type="Proteomes" id="UP000729357"/>
    </source>
</evidence>
<dbReference type="Proteomes" id="UP000729357">
    <property type="component" value="Unassembled WGS sequence"/>
</dbReference>
<evidence type="ECO:0000256" key="2">
    <source>
        <dbReference type="ARBA" id="ARBA00022448"/>
    </source>
</evidence>
<comment type="caution">
    <text evidence="10">The sequence shown here is derived from an EMBL/GenBank/DDBJ whole genome shotgun (WGS) entry which is preliminary data.</text>
</comment>
<gene>
    <name evidence="10" type="ORF">KCU98_g3171</name>
</gene>
<feature type="transmembrane region" description="Helical" evidence="8">
    <location>
        <begin position="706"/>
        <end position="724"/>
    </location>
</feature>
<feature type="region of interest" description="Disordered" evidence="7">
    <location>
        <begin position="478"/>
        <end position="499"/>
    </location>
</feature>
<evidence type="ECO:0000313" key="10">
    <source>
        <dbReference type="EMBL" id="KAG9987676.1"/>
    </source>
</evidence>
<dbReference type="Gene3D" id="1.20.1250.20">
    <property type="entry name" value="MFS general substrate transporter like domains"/>
    <property type="match status" value="2"/>
</dbReference>
<evidence type="ECO:0000256" key="5">
    <source>
        <dbReference type="ARBA" id="ARBA00023136"/>
    </source>
</evidence>
<reference evidence="10" key="1">
    <citation type="journal article" date="2021" name="J Fungi (Basel)">
        <title>Virulence traits and population genomics of the black yeast Aureobasidium melanogenum.</title>
        <authorList>
            <person name="Cernosa A."/>
            <person name="Sun X."/>
            <person name="Gostincar C."/>
            <person name="Fang C."/>
            <person name="Gunde-Cimerman N."/>
            <person name="Song Z."/>
        </authorList>
    </citation>
    <scope>NUCLEOTIDE SEQUENCE</scope>
    <source>
        <strain evidence="10">EXF-9298</strain>
    </source>
</reference>
<keyword evidence="4 8" id="KW-1133">Transmembrane helix</keyword>
<dbReference type="InterPro" id="IPR020846">
    <property type="entry name" value="MFS_dom"/>
</dbReference>
<dbReference type="GO" id="GO:0016020">
    <property type="term" value="C:membrane"/>
    <property type="evidence" value="ECO:0007669"/>
    <property type="project" value="UniProtKB-SubCell"/>
</dbReference>
<evidence type="ECO:0000259" key="9">
    <source>
        <dbReference type="PROSITE" id="PS50850"/>
    </source>
</evidence>
<feature type="transmembrane region" description="Helical" evidence="8">
    <location>
        <begin position="260"/>
        <end position="279"/>
    </location>
</feature>
<dbReference type="AlphaFoldDB" id="A0A9P8G2F8"/>
<evidence type="ECO:0000256" key="1">
    <source>
        <dbReference type="ARBA" id="ARBA00004141"/>
    </source>
</evidence>
<comment type="subcellular location">
    <subcellularLocation>
        <location evidence="1">Membrane</location>
        <topology evidence="1">Multi-pass membrane protein</topology>
    </subcellularLocation>
</comment>
<feature type="transmembrane region" description="Helical" evidence="8">
    <location>
        <begin position="435"/>
        <end position="455"/>
    </location>
</feature>
<protein>
    <submittedName>
        <fullName evidence="10">MFS general substrate transporter</fullName>
    </submittedName>
</protein>
<comment type="similarity">
    <text evidence="6">Belongs to the major facilitator superfamily. Allantoate permease family.</text>
</comment>
<feature type="non-terminal residue" evidence="10">
    <location>
        <position position="1"/>
    </location>
</feature>
<dbReference type="Pfam" id="PF07690">
    <property type="entry name" value="MFS_1"/>
    <property type="match status" value="1"/>
</dbReference>
<feature type="transmembrane region" description="Helical" evidence="8">
    <location>
        <begin position="336"/>
        <end position="357"/>
    </location>
</feature>
<dbReference type="InterPro" id="IPR036259">
    <property type="entry name" value="MFS_trans_sf"/>
</dbReference>
<keyword evidence="11" id="KW-1185">Reference proteome</keyword>
<evidence type="ECO:0000256" key="3">
    <source>
        <dbReference type="ARBA" id="ARBA00022692"/>
    </source>
</evidence>
<keyword evidence="2" id="KW-0813">Transport</keyword>
<feature type="domain" description="Major facilitator superfamily (MFS) profile" evidence="9">
    <location>
        <begin position="34"/>
        <end position="465"/>
    </location>
</feature>
<accession>A0A9P8G2F8</accession>
<feature type="transmembrane region" description="Helical" evidence="8">
    <location>
        <begin position="641"/>
        <end position="663"/>
    </location>
</feature>
<feature type="transmembrane region" description="Helical" evidence="8">
    <location>
        <begin position="401"/>
        <end position="423"/>
    </location>
</feature>
<keyword evidence="5 8" id="KW-0472">Membrane</keyword>
<organism evidence="10 11">
    <name type="scientific">Aureobasidium melanogenum</name>
    <name type="common">Aureobasidium pullulans var. melanogenum</name>
    <dbReference type="NCBI Taxonomy" id="46634"/>
    <lineage>
        <taxon>Eukaryota</taxon>
        <taxon>Fungi</taxon>
        <taxon>Dikarya</taxon>
        <taxon>Ascomycota</taxon>
        <taxon>Pezizomycotina</taxon>
        <taxon>Dothideomycetes</taxon>
        <taxon>Dothideomycetidae</taxon>
        <taxon>Dothideales</taxon>
        <taxon>Saccotheciaceae</taxon>
        <taxon>Aureobasidium</taxon>
    </lineage>
</organism>
<proteinExistence type="inferred from homology"/>
<dbReference type="GO" id="GO:0022857">
    <property type="term" value="F:transmembrane transporter activity"/>
    <property type="evidence" value="ECO:0007669"/>
    <property type="project" value="InterPro"/>
</dbReference>
<dbReference type="InterPro" id="IPR011701">
    <property type="entry name" value="MFS"/>
</dbReference>
<reference evidence="10" key="2">
    <citation type="submission" date="2021-08" db="EMBL/GenBank/DDBJ databases">
        <authorList>
            <person name="Gostincar C."/>
            <person name="Sun X."/>
            <person name="Song Z."/>
            <person name="Gunde-Cimerman N."/>
        </authorList>
    </citation>
    <scope>NUCLEOTIDE SEQUENCE</scope>
    <source>
        <strain evidence="10">EXF-9298</strain>
    </source>
</reference>
<evidence type="ECO:0000256" key="7">
    <source>
        <dbReference type="SAM" id="MobiDB-lite"/>
    </source>
</evidence>
<feature type="compositionally biased region" description="Basic and acidic residues" evidence="7">
    <location>
        <begin position="482"/>
        <end position="497"/>
    </location>
</feature>
<dbReference type="PANTHER" id="PTHR43791">
    <property type="entry name" value="PERMEASE-RELATED"/>
    <property type="match status" value="1"/>
</dbReference>